<evidence type="ECO:0000313" key="1">
    <source>
        <dbReference type="EMBL" id="QNO48463.1"/>
    </source>
</evidence>
<gene>
    <name evidence="1" type="ORF">DBMLIPLO_00015</name>
</gene>
<dbReference type="EMBL" id="MT631346">
    <property type="protein sequence ID" value="QNO48463.1"/>
    <property type="molecule type" value="Genomic_DNA"/>
</dbReference>
<proteinExistence type="predicted"/>
<name>A0A7G9YKC9_9EURY</name>
<protein>
    <submittedName>
        <fullName evidence="1">Uncharacterized protein</fullName>
    </submittedName>
</protein>
<organism evidence="1">
    <name type="scientific">Candidatus Methanogaster sp. ANME-2c ERB4</name>
    <dbReference type="NCBI Taxonomy" id="2759911"/>
    <lineage>
        <taxon>Archaea</taxon>
        <taxon>Methanobacteriati</taxon>
        <taxon>Methanobacteriota</taxon>
        <taxon>Stenosarchaea group</taxon>
        <taxon>Methanomicrobia</taxon>
        <taxon>Methanosarcinales</taxon>
        <taxon>ANME-2 cluster</taxon>
        <taxon>Candidatus Methanogasteraceae</taxon>
        <taxon>Candidatus Methanogaster</taxon>
    </lineage>
</organism>
<reference evidence="1" key="1">
    <citation type="submission" date="2020-06" db="EMBL/GenBank/DDBJ databases">
        <title>Unique genomic features of the anaerobic methanotrophic archaea.</title>
        <authorList>
            <person name="Chadwick G.L."/>
            <person name="Skennerton C.T."/>
            <person name="Laso-Perez R."/>
            <person name="Leu A.O."/>
            <person name="Speth D.R."/>
            <person name="Yu H."/>
            <person name="Morgan-Lang C."/>
            <person name="Hatzenpichler R."/>
            <person name="Goudeau D."/>
            <person name="Malmstrom R."/>
            <person name="Brazelton W.J."/>
            <person name="Woyke T."/>
            <person name="Hallam S.J."/>
            <person name="Tyson G.W."/>
            <person name="Wegener G."/>
            <person name="Boetius A."/>
            <person name="Orphan V."/>
        </authorList>
    </citation>
    <scope>NUCLEOTIDE SEQUENCE</scope>
</reference>
<sequence>MGVVGGKYGYHWIFRQCLPKAVQETTTRVRSRNTMNEKRIARYVSKIQLIEERMEDIR</sequence>
<accession>A0A7G9YKC9</accession>
<dbReference type="AlphaFoldDB" id="A0A7G9YKC9"/>